<accession>A0A4Q9PIL3</accession>
<evidence type="ECO:0000313" key="2">
    <source>
        <dbReference type="Proteomes" id="UP000292082"/>
    </source>
</evidence>
<sequence length="74" mass="8617">MRRTYHVQFHARLLRNSRGRNKIQHTIARLFSGLKGEHEEGRQEGAGCEQFSQKGCRQDALVRSKVMLSRHRNG</sequence>
<gene>
    <name evidence="1" type="ORF">BD310DRAFT_937152</name>
</gene>
<protein>
    <submittedName>
        <fullName evidence="1">Uncharacterized protein</fullName>
    </submittedName>
</protein>
<keyword evidence="2" id="KW-1185">Reference proteome</keyword>
<evidence type="ECO:0000313" key="1">
    <source>
        <dbReference type="EMBL" id="TBU53836.1"/>
    </source>
</evidence>
<proteinExistence type="predicted"/>
<dbReference type="EMBL" id="ML145203">
    <property type="protein sequence ID" value="TBU53836.1"/>
    <property type="molecule type" value="Genomic_DNA"/>
</dbReference>
<name>A0A4Q9PIL3_9APHY</name>
<dbReference type="Proteomes" id="UP000292082">
    <property type="component" value="Unassembled WGS sequence"/>
</dbReference>
<reference evidence="1 2" key="1">
    <citation type="submission" date="2019-01" db="EMBL/GenBank/DDBJ databases">
        <title>Draft genome sequences of three monokaryotic isolates of the white-rot basidiomycete fungus Dichomitus squalens.</title>
        <authorList>
            <consortium name="DOE Joint Genome Institute"/>
            <person name="Lopez S.C."/>
            <person name="Andreopoulos B."/>
            <person name="Pangilinan J."/>
            <person name="Lipzen A."/>
            <person name="Riley R."/>
            <person name="Ahrendt S."/>
            <person name="Ng V."/>
            <person name="Barry K."/>
            <person name="Daum C."/>
            <person name="Grigoriev I.V."/>
            <person name="Hilden K.S."/>
            <person name="Makela M.R."/>
            <person name="de Vries R.P."/>
        </authorList>
    </citation>
    <scope>NUCLEOTIDE SEQUENCE [LARGE SCALE GENOMIC DNA]</scope>
    <source>
        <strain evidence="1 2">CBS 464.89</strain>
    </source>
</reference>
<dbReference type="AlphaFoldDB" id="A0A4Q9PIL3"/>
<organism evidence="1 2">
    <name type="scientific">Dichomitus squalens</name>
    <dbReference type="NCBI Taxonomy" id="114155"/>
    <lineage>
        <taxon>Eukaryota</taxon>
        <taxon>Fungi</taxon>
        <taxon>Dikarya</taxon>
        <taxon>Basidiomycota</taxon>
        <taxon>Agaricomycotina</taxon>
        <taxon>Agaricomycetes</taxon>
        <taxon>Polyporales</taxon>
        <taxon>Polyporaceae</taxon>
        <taxon>Dichomitus</taxon>
    </lineage>
</organism>